<organism evidence="3 4">
    <name type="scientific">Aureobasidium pullulans EXF-150</name>
    <dbReference type="NCBI Taxonomy" id="1043002"/>
    <lineage>
        <taxon>Eukaryota</taxon>
        <taxon>Fungi</taxon>
        <taxon>Dikarya</taxon>
        <taxon>Ascomycota</taxon>
        <taxon>Pezizomycotina</taxon>
        <taxon>Dothideomycetes</taxon>
        <taxon>Dothideomycetidae</taxon>
        <taxon>Dothideales</taxon>
        <taxon>Saccotheciaceae</taxon>
        <taxon>Aureobasidium</taxon>
    </lineage>
</organism>
<dbReference type="RefSeq" id="XP_029762373.1">
    <property type="nucleotide sequence ID" value="XM_029905257.1"/>
</dbReference>
<feature type="transmembrane region" description="Helical" evidence="1">
    <location>
        <begin position="32"/>
        <end position="50"/>
    </location>
</feature>
<keyword evidence="4" id="KW-1185">Reference proteome</keyword>
<keyword evidence="1" id="KW-1133">Transmembrane helix</keyword>
<dbReference type="AlphaFoldDB" id="A0A074YH63"/>
<keyword evidence="2" id="KW-0732">Signal</keyword>
<accession>A0A074YH63</accession>
<evidence type="ECO:0000256" key="2">
    <source>
        <dbReference type="SAM" id="SignalP"/>
    </source>
</evidence>
<dbReference type="HOGENOM" id="CLU_2305525_0_0_1"/>
<feature type="signal peptide" evidence="2">
    <location>
        <begin position="1"/>
        <end position="22"/>
    </location>
</feature>
<sequence length="100" mass="11984">MITLINSLLVLACFALAYVLHAKPLLNNRTTYIFAWSMLSIILFCLCPFLSEMFLIMTPWTVYFTIGQLCLMIWDGIEMRLFELYWWFQDMGMWMDPMQF</sequence>
<protein>
    <submittedName>
        <fullName evidence="3">Uncharacterized protein</fullName>
    </submittedName>
</protein>
<evidence type="ECO:0000313" key="4">
    <source>
        <dbReference type="Proteomes" id="UP000030706"/>
    </source>
</evidence>
<dbReference type="EMBL" id="KL584979">
    <property type="protein sequence ID" value="KEQ86186.1"/>
    <property type="molecule type" value="Genomic_DNA"/>
</dbReference>
<proteinExistence type="predicted"/>
<feature type="chain" id="PRO_5001703302" evidence="2">
    <location>
        <begin position="23"/>
        <end position="100"/>
    </location>
</feature>
<keyword evidence="1" id="KW-0812">Transmembrane</keyword>
<name>A0A074YH63_AURPU</name>
<gene>
    <name evidence="3" type="ORF">M438DRAFT_344568</name>
</gene>
<evidence type="ECO:0000313" key="3">
    <source>
        <dbReference type="EMBL" id="KEQ86186.1"/>
    </source>
</evidence>
<keyword evidence="1" id="KW-0472">Membrane</keyword>
<reference evidence="3 4" key="1">
    <citation type="journal article" date="2014" name="BMC Genomics">
        <title>Genome sequencing of four Aureobasidium pullulans varieties: biotechnological potential, stress tolerance, and description of new species.</title>
        <authorList>
            <person name="Gostin Ar C."/>
            <person name="Ohm R.A."/>
            <person name="Kogej T."/>
            <person name="Sonjak S."/>
            <person name="Turk M."/>
            <person name="Zajc J."/>
            <person name="Zalar P."/>
            <person name="Grube M."/>
            <person name="Sun H."/>
            <person name="Han J."/>
            <person name="Sharma A."/>
            <person name="Chiniquy J."/>
            <person name="Ngan C.Y."/>
            <person name="Lipzen A."/>
            <person name="Barry K."/>
            <person name="Grigoriev I.V."/>
            <person name="Gunde-Cimerman N."/>
        </authorList>
    </citation>
    <scope>NUCLEOTIDE SEQUENCE [LARGE SCALE GENOMIC DNA]</scope>
    <source>
        <strain evidence="3 4">EXF-150</strain>
    </source>
</reference>
<dbReference type="Proteomes" id="UP000030706">
    <property type="component" value="Unassembled WGS sequence"/>
</dbReference>
<evidence type="ECO:0000256" key="1">
    <source>
        <dbReference type="SAM" id="Phobius"/>
    </source>
</evidence>
<dbReference type="GeneID" id="40747563"/>